<dbReference type="InterPro" id="IPR006578">
    <property type="entry name" value="MADF-dom"/>
</dbReference>
<proteinExistence type="predicted"/>
<dbReference type="PROSITE" id="PS51029">
    <property type="entry name" value="MADF"/>
    <property type="match status" value="1"/>
</dbReference>
<dbReference type="SMART" id="SM00595">
    <property type="entry name" value="MADF"/>
    <property type="match status" value="1"/>
</dbReference>
<keyword evidence="3" id="KW-1185">Reference proteome</keyword>
<dbReference type="Proteomes" id="UP000046393">
    <property type="component" value="Unplaced"/>
</dbReference>
<dbReference type="PANTHER" id="PTHR12243">
    <property type="entry name" value="MADF DOMAIN TRANSCRIPTION FACTOR"/>
    <property type="match status" value="1"/>
</dbReference>
<evidence type="ECO:0000313" key="4">
    <source>
        <dbReference type="WBParaSite" id="SMUV_0000256301-mRNA-1"/>
    </source>
</evidence>
<feature type="domain" description="MADF" evidence="2">
    <location>
        <begin position="32"/>
        <end position="125"/>
    </location>
</feature>
<protein>
    <submittedName>
        <fullName evidence="4">MADF domain-containing protein</fullName>
    </submittedName>
</protein>
<reference evidence="4" key="1">
    <citation type="submission" date="2017-02" db="UniProtKB">
        <authorList>
            <consortium name="WormBaseParasite"/>
        </authorList>
    </citation>
    <scope>IDENTIFICATION</scope>
</reference>
<sequence length="276" mass="31735">MEQLESMFEDPSLKNEQQSPEEVDGERTLIVDLIETVKAHPPLYDRQTGNFQDGRNRQYLWQSVGEEMKMKGHIVKGSLCREKWNSLKRRYIRELSTITSSADYSPRVSKWPYFNVFEFLQPYVQQNLPPVIKNESPLVDAENEAGTSAEQAFDENLGKLLGLESEPRRKRVRCTKVQKEIDEHADDNSEEVKFKNRSVMVKLWDTRNEAFVASLCGLTTFLDDEQLAAFQKDTLCDLARRLLGPTNKFGYNTSRCAATSGHVPGPNIYHPTLQER</sequence>
<feature type="region of interest" description="Disordered" evidence="1">
    <location>
        <begin position="1"/>
        <end position="24"/>
    </location>
</feature>
<dbReference type="WBParaSite" id="SMUV_0000256301-mRNA-1">
    <property type="protein sequence ID" value="SMUV_0000256301-mRNA-1"/>
    <property type="gene ID" value="SMUV_0000256301"/>
</dbReference>
<evidence type="ECO:0000259" key="2">
    <source>
        <dbReference type="PROSITE" id="PS51029"/>
    </source>
</evidence>
<dbReference type="Pfam" id="PF10545">
    <property type="entry name" value="MADF_DNA_bdg"/>
    <property type="match status" value="1"/>
</dbReference>
<dbReference type="GO" id="GO:0005667">
    <property type="term" value="C:transcription regulator complex"/>
    <property type="evidence" value="ECO:0007669"/>
    <property type="project" value="TreeGrafter"/>
</dbReference>
<organism evidence="3 4">
    <name type="scientific">Syphacia muris</name>
    <dbReference type="NCBI Taxonomy" id="451379"/>
    <lineage>
        <taxon>Eukaryota</taxon>
        <taxon>Metazoa</taxon>
        <taxon>Ecdysozoa</taxon>
        <taxon>Nematoda</taxon>
        <taxon>Chromadorea</taxon>
        <taxon>Rhabditida</taxon>
        <taxon>Spirurina</taxon>
        <taxon>Oxyuridomorpha</taxon>
        <taxon>Oxyuroidea</taxon>
        <taxon>Oxyuridae</taxon>
        <taxon>Syphacia</taxon>
    </lineage>
</organism>
<name>A0A0N5AEB4_9BILA</name>
<accession>A0A0N5AEB4</accession>
<dbReference type="InterPro" id="IPR039353">
    <property type="entry name" value="TF_Adf1"/>
</dbReference>
<dbReference type="GO" id="GO:0006357">
    <property type="term" value="P:regulation of transcription by RNA polymerase II"/>
    <property type="evidence" value="ECO:0007669"/>
    <property type="project" value="TreeGrafter"/>
</dbReference>
<evidence type="ECO:0000313" key="3">
    <source>
        <dbReference type="Proteomes" id="UP000046393"/>
    </source>
</evidence>
<evidence type="ECO:0000256" key="1">
    <source>
        <dbReference type="SAM" id="MobiDB-lite"/>
    </source>
</evidence>
<dbReference type="PANTHER" id="PTHR12243:SF67">
    <property type="entry name" value="COREPRESSOR OF PANGOLIN, ISOFORM A-RELATED"/>
    <property type="match status" value="1"/>
</dbReference>
<dbReference type="Gene3D" id="1.10.10.60">
    <property type="entry name" value="Homeodomain-like"/>
    <property type="match status" value="1"/>
</dbReference>
<dbReference type="AlphaFoldDB" id="A0A0N5AEB4"/>
<dbReference type="GO" id="GO:0005634">
    <property type="term" value="C:nucleus"/>
    <property type="evidence" value="ECO:0007669"/>
    <property type="project" value="TreeGrafter"/>
</dbReference>